<evidence type="ECO:0000256" key="1">
    <source>
        <dbReference type="ARBA" id="ARBA00022723"/>
    </source>
</evidence>
<dbReference type="Gene3D" id="1.10.1200.270">
    <property type="entry name" value="Methyltransferase, alpha-helical capping domain"/>
    <property type="match status" value="1"/>
</dbReference>
<evidence type="ECO:0000256" key="2">
    <source>
        <dbReference type="ARBA" id="ARBA00022842"/>
    </source>
</evidence>
<dbReference type="PANTHER" id="PTHR31009">
    <property type="entry name" value="S-ADENOSYL-L-METHIONINE:CARBOXYL METHYLTRANSFERASE FAMILY PROTEIN"/>
    <property type="match status" value="1"/>
</dbReference>
<evidence type="ECO:0000313" key="3">
    <source>
        <dbReference type="EMBL" id="KAL1633083.1"/>
    </source>
</evidence>
<organism evidence="3 4">
    <name type="scientific">Neofusicoccum ribis</name>
    <dbReference type="NCBI Taxonomy" id="45134"/>
    <lineage>
        <taxon>Eukaryota</taxon>
        <taxon>Fungi</taxon>
        <taxon>Dikarya</taxon>
        <taxon>Ascomycota</taxon>
        <taxon>Pezizomycotina</taxon>
        <taxon>Dothideomycetes</taxon>
        <taxon>Dothideomycetes incertae sedis</taxon>
        <taxon>Botryosphaeriales</taxon>
        <taxon>Botryosphaeriaceae</taxon>
        <taxon>Neofusicoccum</taxon>
    </lineage>
</organism>
<dbReference type="InterPro" id="IPR029063">
    <property type="entry name" value="SAM-dependent_MTases_sf"/>
</dbReference>
<dbReference type="Proteomes" id="UP001521116">
    <property type="component" value="Unassembled WGS sequence"/>
</dbReference>
<dbReference type="SUPFAM" id="SSF53335">
    <property type="entry name" value="S-adenosyl-L-methionine-dependent methyltransferases"/>
    <property type="match status" value="1"/>
</dbReference>
<reference evidence="3 4" key="1">
    <citation type="submission" date="2024-02" db="EMBL/GenBank/DDBJ databases">
        <title>De novo assembly and annotation of 12 fungi associated with fruit tree decline syndrome in Ontario, Canada.</title>
        <authorList>
            <person name="Sulman M."/>
            <person name="Ellouze W."/>
            <person name="Ilyukhin E."/>
        </authorList>
    </citation>
    <scope>NUCLEOTIDE SEQUENCE [LARGE SCALE GENOMIC DNA]</scope>
    <source>
        <strain evidence="3 4">M1-105</strain>
    </source>
</reference>
<accession>A0ABR3T0H0</accession>
<dbReference type="Pfam" id="PF03492">
    <property type="entry name" value="Methyltransf_7"/>
    <property type="match status" value="1"/>
</dbReference>
<sequence>MEYVKDPPQPSETVRGKPLITICDYGCSQGLNSSAIWIQAVLSKQPNNVNARIILQDTPWNDWNSVSQTFRTHFATLSAKSLRTIFPEMAPGSFFEQCLPDSSIDIGTAWSSAHWLSRDPIPLATDASPEEVLSKFCRHDFEGAHSDLVRFLKCRARETRPNGIFTACLLAHYTDETNQSTRNQPGLKMASIMARNQLIEEGKLSKELTRVVLPCHKRSREEMEAAFEEVKDDWIVEEMKEDHVVHPAYDQLVVELKAGMGEEAFRSYAQKVSTWWIAIVGGMLTKIAMPKETAEAKKILDEFTERAAQVFLERSKDEPAMNKFWFLRLRRK</sequence>
<dbReference type="InterPro" id="IPR042086">
    <property type="entry name" value="MeTrfase_capping"/>
</dbReference>
<dbReference type="Gene3D" id="3.40.50.150">
    <property type="entry name" value="Vaccinia Virus protein VP39"/>
    <property type="match status" value="1"/>
</dbReference>
<keyword evidence="2" id="KW-0460">Magnesium</keyword>
<protein>
    <submittedName>
        <fullName evidence="3">Uncharacterized protein</fullName>
    </submittedName>
</protein>
<evidence type="ECO:0000313" key="4">
    <source>
        <dbReference type="Proteomes" id="UP001521116"/>
    </source>
</evidence>
<gene>
    <name evidence="3" type="ORF">SLS56_003154</name>
</gene>
<keyword evidence="1" id="KW-0479">Metal-binding</keyword>
<dbReference type="EMBL" id="JAJVDC020000024">
    <property type="protein sequence ID" value="KAL1633083.1"/>
    <property type="molecule type" value="Genomic_DNA"/>
</dbReference>
<keyword evidence="4" id="KW-1185">Reference proteome</keyword>
<name>A0ABR3T0H0_9PEZI</name>
<comment type="caution">
    <text evidence="3">The sequence shown here is derived from an EMBL/GenBank/DDBJ whole genome shotgun (WGS) entry which is preliminary data.</text>
</comment>
<dbReference type="InterPro" id="IPR005299">
    <property type="entry name" value="MeTrfase_7"/>
</dbReference>
<proteinExistence type="predicted"/>